<geneLocation type="plasmid" evidence="6 7">
    <name>PPGU16_p2</name>
</geneLocation>
<keyword evidence="3 4" id="KW-0732">Signal</keyword>
<dbReference type="InterPro" id="IPR025997">
    <property type="entry name" value="SBP_2_dom"/>
</dbReference>
<dbReference type="PANTHER" id="PTHR46847">
    <property type="entry name" value="D-ALLOSE-BINDING PERIPLASMIC PROTEIN-RELATED"/>
    <property type="match status" value="1"/>
</dbReference>
<evidence type="ECO:0000313" key="6">
    <source>
        <dbReference type="EMBL" id="BCF95044.1"/>
    </source>
</evidence>
<comment type="subcellular location">
    <subcellularLocation>
        <location evidence="1">Cell envelope</location>
    </subcellularLocation>
</comment>
<name>A0A7I8C1Z5_9BURK</name>
<dbReference type="PANTHER" id="PTHR46847:SF1">
    <property type="entry name" value="D-ALLOSE-BINDING PERIPLASMIC PROTEIN-RELATED"/>
    <property type="match status" value="1"/>
</dbReference>
<dbReference type="Gene3D" id="3.40.50.2300">
    <property type="match status" value="2"/>
</dbReference>
<proteinExistence type="inferred from homology"/>
<dbReference type="Proteomes" id="UP000510888">
    <property type="component" value="Plasmid PPGU16_p2"/>
</dbReference>
<dbReference type="KEGG" id="plad:PPGU16_81110"/>
<keyword evidence="6" id="KW-0614">Plasmid</keyword>
<comment type="similarity">
    <text evidence="2">Belongs to the bacterial solute-binding protein 2 family.</text>
</comment>
<sequence length="319" mass="34241">MGLTKRLSTALALVATLTSTSATAGPNFTVGLSLFYGGNPFVITLQNGARKAVEDWKAKGVNINMLVTNGGDTDTTRQIGDLEDLYAQGVNGLVVFPGDSVVVSEPVKNIYNKNHIPVVVADTGLNSGKYDYLVISNNFEGGQRAAELMAKNLKPSSSVIVFDNATGVAVAQARINGFETRAKELGLKVITRKTLKLSLEDGRRTMQDTILSSPEVSGVFFINQLVAQGAYAALVEAKRTDVKLVSFDLDRVSYQMVKDGRILGLVVQDPYKIGYESMNAMAMKLMGATLKAHEDLLPTKVLTKENASAFADDPQVTGK</sequence>
<feature type="domain" description="Periplasmic binding protein" evidence="5">
    <location>
        <begin position="30"/>
        <end position="287"/>
    </location>
</feature>
<dbReference type="GO" id="GO:0030246">
    <property type="term" value="F:carbohydrate binding"/>
    <property type="evidence" value="ECO:0007669"/>
    <property type="project" value="UniProtKB-ARBA"/>
</dbReference>
<feature type="signal peptide" evidence="4">
    <location>
        <begin position="1"/>
        <end position="24"/>
    </location>
</feature>
<evidence type="ECO:0000256" key="4">
    <source>
        <dbReference type="SAM" id="SignalP"/>
    </source>
</evidence>
<feature type="chain" id="PRO_5029442985" evidence="4">
    <location>
        <begin position="25"/>
        <end position="319"/>
    </location>
</feature>
<dbReference type="AlphaFoldDB" id="A0A7I8C1Z5"/>
<evidence type="ECO:0000259" key="5">
    <source>
        <dbReference type="Pfam" id="PF13407"/>
    </source>
</evidence>
<reference evidence="6 7" key="1">
    <citation type="journal article" date="2020" name="Genes (Basel)">
        <title>Genomic Comparison of Insect Gut Symbionts from Divergent Burkholderia Subclades.</title>
        <authorList>
            <person name="Takeshita K."/>
            <person name="Kikuchi Y."/>
        </authorList>
    </citation>
    <scope>NUCLEOTIDE SEQUENCE [LARGE SCALE GENOMIC DNA]</scope>
    <source>
        <strain evidence="6 7">PGU16</strain>
        <plasmid evidence="6 7">PPGU16_p2</plasmid>
    </source>
</reference>
<protein>
    <submittedName>
        <fullName evidence="6">ABC transporter substrate-binding protein</fullName>
    </submittedName>
</protein>
<gene>
    <name evidence="6" type="ORF">PPGU16_81110</name>
</gene>
<evidence type="ECO:0000256" key="1">
    <source>
        <dbReference type="ARBA" id="ARBA00004196"/>
    </source>
</evidence>
<dbReference type="RefSeq" id="WP_180727257.1">
    <property type="nucleotide sequence ID" value="NZ_AP023177.1"/>
</dbReference>
<dbReference type="InterPro" id="IPR028082">
    <property type="entry name" value="Peripla_BP_I"/>
</dbReference>
<evidence type="ECO:0000256" key="3">
    <source>
        <dbReference type="ARBA" id="ARBA00022729"/>
    </source>
</evidence>
<evidence type="ECO:0000256" key="2">
    <source>
        <dbReference type="ARBA" id="ARBA00007639"/>
    </source>
</evidence>
<evidence type="ECO:0000313" key="7">
    <source>
        <dbReference type="Proteomes" id="UP000510888"/>
    </source>
</evidence>
<organism evidence="6 7">
    <name type="scientific">Paraburkholderia largidicola</name>
    <dbReference type="NCBI Taxonomy" id="3014751"/>
    <lineage>
        <taxon>Bacteria</taxon>
        <taxon>Pseudomonadati</taxon>
        <taxon>Pseudomonadota</taxon>
        <taxon>Betaproteobacteria</taxon>
        <taxon>Burkholderiales</taxon>
        <taxon>Burkholderiaceae</taxon>
        <taxon>Paraburkholderia</taxon>
    </lineage>
</organism>
<keyword evidence="7" id="KW-1185">Reference proteome</keyword>
<dbReference type="Pfam" id="PF13407">
    <property type="entry name" value="Peripla_BP_4"/>
    <property type="match status" value="1"/>
</dbReference>
<dbReference type="SUPFAM" id="SSF53822">
    <property type="entry name" value="Periplasmic binding protein-like I"/>
    <property type="match status" value="1"/>
</dbReference>
<dbReference type="GO" id="GO:0030313">
    <property type="term" value="C:cell envelope"/>
    <property type="evidence" value="ECO:0007669"/>
    <property type="project" value="UniProtKB-SubCell"/>
</dbReference>
<dbReference type="EMBL" id="AP023177">
    <property type="protein sequence ID" value="BCF95044.1"/>
    <property type="molecule type" value="Genomic_DNA"/>
</dbReference>
<accession>A0A7I8C1Z5</accession>